<dbReference type="Proteomes" id="UP000265140">
    <property type="component" value="Chromosome 19"/>
</dbReference>
<evidence type="ECO:0000256" key="1">
    <source>
        <dbReference type="SAM" id="Coils"/>
    </source>
</evidence>
<feature type="domain" description="DUF4806" evidence="2">
    <location>
        <begin position="284"/>
        <end position="361"/>
    </location>
</feature>
<evidence type="ECO:0000259" key="2">
    <source>
        <dbReference type="Pfam" id="PF16064"/>
    </source>
</evidence>
<proteinExistence type="predicted"/>
<name>A0AAY5KTJ9_ESOLU</name>
<accession>A0AAY5KTJ9</accession>
<evidence type="ECO:0000313" key="3">
    <source>
        <dbReference type="Ensembl" id="ENSELUP00000092498.1"/>
    </source>
</evidence>
<dbReference type="InterPro" id="IPR032071">
    <property type="entry name" value="DUF4806"/>
</dbReference>
<keyword evidence="1" id="KW-0175">Coiled coil</keyword>
<sequence length="412" mass="45937">MAFSVVLFPAEDACVTVVPCLWLKGGLCYWPPHSTTSRKSFSHDKFARACSPPEDTWEAVPYKLIKHADTWETACVYRQWCENGSSMEITDDEATKKRRRLANPKYKPVLLKFGESDDEVLPQTPSHLDVPQFAGSLPPQGCPSTSQNPVGCTPGGWSKHSTPWHQRATPQYCVEDSYKGQEGRSWQSFSSAKEEHLEIRQLTEENVKLRAQLALQSASDERLTAENVELRAQLALQSGPSHSLLLRHVDTMGEDLHKLSNKMSTVLAYVQANGSVGELSFPTVQGIQLPLDNLGDLRLFDSQLRQDTDVQDRLVRCLAVKAGRELKYTVWRMLPCIITNALALLITWTGAGKKASFKDLFLRTILQRAIRKNPSTQDATDEALQNQVTRYLKGAADRAGGRRRCGGTGDLP</sequence>
<dbReference type="Pfam" id="PF16064">
    <property type="entry name" value="DUF4806"/>
    <property type="match status" value="1"/>
</dbReference>
<dbReference type="PANTHER" id="PTHR34153">
    <property type="entry name" value="SI:CH211-262H13.3-RELATED-RELATED"/>
    <property type="match status" value="1"/>
</dbReference>
<reference evidence="3" key="2">
    <citation type="submission" date="2025-08" db="UniProtKB">
        <authorList>
            <consortium name="Ensembl"/>
        </authorList>
    </citation>
    <scope>IDENTIFICATION</scope>
</reference>
<protein>
    <recommendedName>
        <fullName evidence="2">DUF4806 domain-containing protein</fullName>
    </recommendedName>
</protein>
<feature type="coiled-coil region" evidence="1">
    <location>
        <begin position="192"/>
        <end position="219"/>
    </location>
</feature>
<organism evidence="3 4">
    <name type="scientific">Esox lucius</name>
    <name type="common">Northern pike</name>
    <dbReference type="NCBI Taxonomy" id="8010"/>
    <lineage>
        <taxon>Eukaryota</taxon>
        <taxon>Metazoa</taxon>
        <taxon>Chordata</taxon>
        <taxon>Craniata</taxon>
        <taxon>Vertebrata</taxon>
        <taxon>Euteleostomi</taxon>
        <taxon>Actinopterygii</taxon>
        <taxon>Neopterygii</taxon>
        <taxon>Teleostei</taxon>
        <taxon>Protacanthopterygii</taxon>
        <taxon>Esociformes</taxon>
        <taxon>Esocidae</taxon>
        <taxon>Esox</taxon>
    </lineage>
</organism>
<dbReference type="GeneTree" id="ENSGT01000000220149"/>
<dbReference type="PANTHER" id="PTHR34153:SF2">
    <property type="entry name" value="SI:CH211-262H13.3-RELATED"/>
    <property type="match status" value="1"/>
</dbReference>
<dbReference type="AlphaFoldDB" id="A0AAY5KTJ9"/>
<reference evidence="3 4" key="1">
    <citation type="submission" date="2020-02" db="EMBL/GenBank/DDBJ databases">
        <title>Esox lucius (northern pike) genome, fEsoLuc1, primary haplotype.</title>
        <authorList>
            <person name="Myers G."/>
            <person name="Karagic N."/>
            <person name="Meyer A."/>
            <person name="Pippel M."/>
            <person name="Reichard M."/>
            <person name="Winkler S."/>
            <person name="Tracey A."/>
            <person name="Sims Y."/>
            <person name="Howe K."/>
            <person name="Rhie A."/>
            <person name="Formenti G."/>
            <person name="Durbin R."/>
            <person name="Fedrigo O."/>
            <person name="Jarvis E.D."/>
        </authorList>
    </citation>
    <scope>NUCLEOTIDE SEQUENCE [LARGE SCALE GENOMIC DNA]</scope>
</reference>
<evidence type="ECO:0000313" key="4">
    <source>
        <dbReference type="Proteomes" id="UP000265140"/>
    </source>
</evidence>
<dbReference type="Ensembl" id="ENSELUT00000092939.1">
    <property type="protein sequence ID" value="ENSELUP00000092498.1"/>
    <property type="gene ID" value="ENSELUG00000039987.1"/>
</dbReference>
<keyword evidence="4" id="KW-1185">Reference proteome</keyword>
<reference evidence="3" key="3">
    <citation type="submission" date="2025-09" db="UniProtKB">
        <authorList>
            <consortium name="Ensembl"/>
        </authorList>
    </citation>
    <scope>IDENTIFICATION</scope>
</reference>